<reference evidence="2 3" key="1">
    <citation type="submission" date="2016-10" db="EMBL/GenBank/DDBJ databases">
        <authorList>
            <person name="de Groot N.N."/>
        </authorList>
    </citation>
    <scope>NUCLEOTIDE SEQUENCE [LARGE SCALE GENOMIC DNA]</scope>
    <source>
        <strain evidence="2 3">JCM 19513</strain>
    </source>
</reference>
<dbReference type="EMBL" id="FOAS01000004">
    <property type="protein sequence ID" value="SEK68160.1"/>
    <property type="molecule type" value="Genomic_DNA"/>
</dbReference>
<evidence type="ECO:0000313" key="2">
    <source>
        <dbReference type="EMBL" id="SEK68160.1"/>
    </source>
</evidence>
<dbReference type="AlphaFoldDB" id="A0A1H7J2G4"/>
<proteinExistence type="predicted"/>
<evidence type="ECO:0000259" key="1">
    <source>
        <dbReference type="Pfam" id="PF14341"/>
    </source>
</evidence>
<protein>
    <submittedName>
        <fullName evidence="2">Type IV pilus assembly protein PilX</fullName>
    </submittedName>
</protein>
<sequence>MNYAPKKQGGIALLVSLVLLLTLTIIAVTASNTASLQERMALNSQQNNTAFQAAESGLDFVSTSIEAAAKGNANMDTLASTLTNNYNSATKTTNSLISVTGRLETGNSLGGNIATYRYEYRSCGSATSVADTPVTTCPANNADLDPHVTAKHAQGYRARIGVIN</sequence>
<gene>
    <name evidence="2" type="ORF">SAMN05216214_104133</name>
</gene>
<dbReference type="InterPro" id="IPR025746">
    <property type="entry name" value="PilX_N_dom"/>
</dbReference>
<organism evidence="2 3">
    <name type="scientific">Atopomonas hussainii</name>
    <dbReference type="NCBI Taxonomy" id="1429083"/>
    <lineage>
        <taxon>Bacteria</taxon>
        <taxon>Pseudomonadati</taxon>
        <taxon>Pseudomonadota</taxon>
        <taxon>Gammaproteobacteria</taxon>
        <taxon>Pseudomonadales</taxon>
        <taxon>Pseudomonadaceae</taxon>
        <taxon>Atopomonas</taxon>
    </lineage>
</organism>
<name>A0A1H7J2G4_9GAMM</name>
<dbReference type="Proteomes" id="UP000185766">
    <property type="component" value="Unassembled WGS sequence"/>
</dbReference>
<dbReference type="Pfam" id="PF14341">
    <property type="entry name" value="PilX_N"/>
    <property type="match status" value="1"/>
</dbReference>
<accession>A0A1H7J2G4</accession>
<dbReference type="RefSeq" id="WP_074865871.1">
    <property type="nucleotide sequence ID" value="NZ_FOAS01000004.1"/>
</dbReference>
<keyword evidence="3" id="KW-1185">Reference proteome</keyword>
<evidence type="ECO:0000313" key="3">
    <source>
        <dbReference type="Proteomes" id="UP000185766"/>
    </source>
</evidence>
<feature type="domain" description="Type 4 fimbrial biogenesis protein PilX N-terminal" evidence="1">
    <location>
        <begin position="10"/>
        <end position="58"/>
    </location>
</feature>